<gene>
    <name evidence="1" type="ORF">SPELUC_LOCUS1941</name>
</gene>
<organism evidence="1 2">
    <name type="scientific">Cetraspora pellucida</name>
    <dbReference type="NCBI Taxonomy" id="1433469"/>
    <lineage>
        <taxon>Eukaryota</taxon>
        <taxon>Fungi</taxon>
        <taxon>Fungi incertae sedis</taxon>
        <taxon>Mucoromycota</taxon>
        <taxon>Glomeromycotina</taxon>
        <taxon>Glomeromycetes</taxon>
        <taxon>Diversisporales</taxon>
        <taxon>Gigasporaceae</taxon>
        <taxon>Cetraspora</taxon>
    </lineage>
</organism>
<comment type="caution">
    <text evidence="1">The sequence shown here is derived from an EMBL/GenBank/DDBJ whole genome shotgun (WGS) entry which is preliminary data.</text>
</comment>
<accession>A0ACA9KJB9</accession>
<evidence type="ECO:0000313" key="2">
    <source>
        <dbReference type="Proteomes" id="UP000789366"/>
    </source>
</evidence>
<dbReference type="EMBL" id="CAJVPW010001157">
    <property type="protein sequence ID" value="CAG8476690.1"/>
    <property type="molecule type" value="Genomic_DNA"/>
</dbReference>
<keyword evidence="2" id="KW-1185">Reference proteome</keyword>
<evidence type="ECO:0000313" key="1">
    <source>
        <dbReference type="EMBL" id="CAG8476690.1"/>
    </source>
</evidence>
<protein>
    <submittedName>
        <fullName evidence="1">17254_t:CDS:1</fullName>
    </submittedName>
</protein>
<dbReference type="Proteomes" id="UP000789366">
    <property type="component" value="Unassembled WGS sequence"/>
</dbReference>
<name>A0ACA9KJB9_9GLOM</name>
<reference evidence="1" key="1">
    <citation type="submission" date="2021-06" db="EMBL/GenBank/DDBJ databases">
        <authorList>
            <person name="Kallberg Y."/>
            <person name="Tangrot J."/>
            <person name="Rosling A."/>
        </authorList>
    </citation>
    <scope>NUCLEOTIDE SEQUENCE</scope>
    <source>
        <strain evidence="1">28 12/20/2015</strain>
    </source>
</reference>
<sequence length="299" mass="34084">MNVRNILIIGRTGSGKSALANLISGTTLFIESANSVSKTKNIQIEVFPINDDTKFRLIDTVGIGDTGFTEDEVLYKLAEAVYAIRNGLNQIFFVVGGRFTKEEIEAYNLLKSVFFDEKIDKYITIVRTKFPDFNNIVKCDEDTALMFNENLELSNLLEKCNGVIHVNNLKYPEETSQKSRERLREKLLDYLITYQGTYKPNNLDELNKMISGNLFVCQKNRGKEKDLSKQIADYSRGIEDTAADNNELIANLISILESIEKEREIIRKEISDHEKEVAKKTKEFISWKQTINEAAKGIT</sequence>
<proteinExistence type="predicted"/>